<dbReference type="AlphaFoldDB" id="A0A317E5G6"/>
<evidence type="ECO:0000256" key="5">
    <source>
        <dbReference type="ARBA" id="ARBA00023002"/>
    </source>
</evidence>
<keyword evidence="3" id="KW-0847">Vitamin C</keyword>
<feature type="domain" description="Fe2OG dioxygenase" evidence="7">
    <location>
        <begin position="268"/>
        <end position="367"/>
    </location>
</feature>
<evidence type="ECO:0000313" key="9">
    <source>
        <dbReference type="Proteomes" id="UP000245461"/>
    </source>
</evidence>
<evidence type="ECO:0000256" key="3">
    <source>
        <dbReference type="ARBA" id="ARBA00022896"/>
    </source>
</evidence>
<dbReference type="Gene3D" id="3.40.30.10">
    <property type="entry name" value="Glutaredoxin"/>
    <property type="match status" value="1"/>
</dbReference>
<dbReference type="PROSITE" id="PS51471">
    <property type="entry name" value="FE2OG_OXY"/>
    <property type="match status" value="1"/>
</dbReference>
<keyword evidence="4" id="KW-0223">Dioxygenase</keyword>
<organism evidence="8 9">
    <name type="scientific">Zavarzinia aquatilis</name>
    <dbReference type="NCBI Taxonomy" id="2211142"/>
    <lineage>
        <taxon>Bacteria</taxon>
        <taxon>Pseudomonadati</taxon>
        <taxon>Pseudomonadota</taxon>
        <taxon>Alphaproteobacteria</taxon>
        <taxon>Rhodospirillales</taxon>
        <taxon>Zavarziniaceae</taxon>
        <taxon>Zavarzinia</taxon>
    </lineage>
</organism>
<dbReference type="Gene3D" id="2.60.120.620">
    <property type="entry name" value="q2cbj1_9rhob like domain"/>
    <property type="match status" value="1"/>
</dbReference>
<dbReference type="InterPro" id="IPR036249">
    <property type="entry name" value="Thioredoxin-like_sf"/>
</dbReference>
<dbReference type="InterPro" id="IPR006620">
    <property type="entry name" value="Pro_4_hyd_alph"/>
</dbReference>
<keyword evidence="9" id="KW-1185">Reference proteome</keyword>
<evidence type="ECO:0000313" key="8">
    <source>
        <dbReference type="EMBL" id="PWR20245.1"/>
    </source>
</evidence>
<comment type="caution">
    <text evidence="8">The sequence shown here is derived from an EMBL/GenBank/DDBJ whole genome shotgun (WGS) entry which is preliminary data.</text>
</comment>
<dbReference type="Pfam" id="PF13640">
    <property type="entry name" value="2OG-FeII_Oxy_3"/>
    <property type="match status" value="1"/>
</dbReference>
<evidence type="ECO:0000256" key="2">
    <source>
        <dbReference type="ARBA" id="ARBA00022723"/>
    </source>
</evidence>
<comment type="cofactor">
    <cofactor evidence="1">
        <name>L-ascorbate</name>
        <dbReference type="ChEBI" id="CHEBI:38290"/>
    </cofactor>
</comment>
<accession>A0A317E5G6</accession>
<protein>
    <submittedName>
        <fullName evidence="8">Peroxiredoxin</fullName>
    </submittedName>
</protein>
<dbReference type="GO" id="GO:0016705">
    <property type="term" value="F:oxidoreductase activity, acting on paired donors, with incorporation or reduction of molecular oxygen"/>
    <property type="evidence" value="ECO:0007669"/>
    <property type="project" value="InterPro"/>
</dbReference>
<dbReference type="GO" id="GO:0005506">
    <property type="term" value="F:iron ion binding"/>
    <property type="evidence" value="ECO:0007669"/>
    <property type="project" value="InterPro"/>
</dbReference>
<keyword evidence="2" id="KW-0479">Metal-binding</keyword>
<sequence>MTKSDPAAATANPAAGSTLRYARLGPGDPAPWFKQRSTSNPLYSFDTVGGRHVVMLFFLSAADALSRSALEAVQRNRALFDDETCCFFGISADPADERERRVAESLPGLRHFWDFDGAIGRAYGALPLDTPPGGSQPGRRFWVVLDPLLRVERIVPMLPDGSEQAALFDHLARLPPVAAWAGRPVQAPVLFLPRVFEPDLCQRLIRHYETVGGRESGFMREIGGVTRLVADPMHKRRRDVEVVDEALMAETRARVYHRIAPQIRKAYQFEPTRMERYLIGCYTAEDGGHFRPHRDNTTKGTAHRRFAVSINLNDDFEGGDIFFPEFSPEGLVPPPGGAVVFSCGLLHSVRRVTRGRRFAFLPFLYDEPAAQLRADNLRFLEGGAEVEGG</sequence>
<dbReference type="GO" id="GO:0051213">
    <property type="term" value="F:dioxygenase activity"/>
    <property type="evidence" value="ECO:0007669"/>
    <property type="project" value="UniProtKB-KW"/>
</dbReference>
<dbReference type="EMBL" id="QGLE01000010">
    <property type="protein sequence ID" value="PWR20245.1"/>
    <property type="molecule type" value="Genomic_DNA"/>
</dbReference>
<dbReference type="InterPro" id="IPR005123">
    <property type="entry name" value="Oxoglu/Fe-dep_dioxygenase_dom"/>
</dbReference>
<keyword evidence="6" id="KW-0408">Iron</keyword>
<evidence type="ECO:0000259" key="7">
    <source>
        <dbReference type="PROSITE" id="PS51471"/>
    </source>
</evidence>
<keyword evidence="5" id="KW-0560">Oxidoreductase</keyword>
<gene>
    <name evidence="8" type="ORF">DKG74_16320</name>
</gene>
<reference evidence="8 9" key="1">
    <citation type="submission" date="2018-05" db="EMBL/GenBank/DDBJ databases">
        <title>Zavarzinia sp. HR-AS.</title>
        <authorList>
            <person name="Lee Y."/>
            <person name="Jeon C.O."/>
        </authorList>
    </citation>
    <scope>NUCLEOTIDE SEQUENCE [LARGE SCALE GENOMIC DNA]</scope>
    <source>
        <strain evidence="8 9">HR-AS</strain>
    </source>
</reference>
<evidence type="ECO:0000256" key="4">
    <source>
        <dbReference type="ARBA" id="ARBA00022964"/>
    </source>
</evidence>
<name>A0A317E5G6_9PROT</name>
<dbReference type="RefSeq" id="WP_109907242.1">
    <property type="nucleotide sequence ID" value="NZ_QGLE01000010.1"/>
</dbReference>
<dbReference type="SMART" id="SM00702">
    <property type="entry name" value="P4Hc"/>
    <property type="match status" value="1"/>
</dbReference>
<dbReference type="OrthoDB" id="255432at2"/>
<proteinExistence type="predicted"/>
<dbReference type="Proteomes" id="UP000245461">
    <property type="component" value="Unassembled WGS sequence"/>
</dbReference>
<evidence type="ECO:0000256" key="1">
    <source>
        <dbReference type="ARBA" id="ARBA00001961"/>
    </source>
</evidence>
<dbReference type="GO" id="GO:0031418">
    <property type="term" value="F:L-ascorbic acid binding"/>
    <property type="evidence" value="ECO:0007669"/>
    <property type="project" value="UniProtKB-KW"/>
</dbReference>
<evidence type="ECO:0000256" key="6">
    <source>
        <dbReference type="ARBA" id="ARBA00023004"/>
    </source>
</evidence>
<dbReference type="InterPro" id="IPR044862">
    <property type="entry name" value="Pro_4_hyd_alph_FE2OG_OXY"/>
</dbReference>
<dbReference type="SUPFAM" id="SSF52833">
    <property type="entry name" value="Thioredoxin-like"/>
    <property type="match status" value="1"/>
</dbReference>